<name>A0A1G1YZZ3_9BACT</name>
<sequence>MSYERFAPYLLRVGVASAFLYPAVAAYFNPDGWIWFVPDFVEIFVTKELFLNLFGVIELAIACGLLFLKNPTIPALGASGLLASIIVLDWRAFDVTFRDISILLSALAIVAIYYNKEKGLLTFK</sequence>
<evidence type="ECO:0008006" key="4">
    <source>
        <dbReference type="Google" id="ProtNLM"/>
    </source>
</evidence>
<dbReference type="EMBL" id="MHIU01000023">
    <property type="protein sequence ID" value="OGY57789.1"/>
    <property type="molecule type" value="Genomic_DNA"/>
</dbReference>
<feature type="transmembrane region" description="Helical" evidence="1">
    <location>
        <begin position="99"/>
        <end position="115"/>
    </location>
</feature>
<reference evidence="2 3" key="1">
    <citation type="journal article" date="2016" name="Nat. Commun.">
        <title>Thousands of microbial genomes shed light on interconnected biogeochemical processes in an aquifer system.</title>
        <authorList>
            <person name="Anantharaman K."/>
            <person name="Brown C.T."/>
            <person name="Hug L.A."/>
            <person name="Sharon I."/>
            <person name="Castelle C.J."/>
            <person name="Probst A.J."/>
            <person name="Thomas B.C."/>
            <person name="Singh A."/>
            <person name="Wilkins M.J."/>
            <person name="Karaoz U."/>
            <person name="Brodie E.L."/>
            <person name="Williams K.H."/>
            <person name="Hubbard S.S."/>
            <person name="Banfield J.F."/>
        </authorList>
    </citation>
    <scope>NUCLEOTIDE SEQUENCE [LARGE SCALE GENOMIC DNA]</scope>
</reference>
<accession>A0A1G1YZZ3</accession>
<evidence type="ECO:0000313" key="3">
    <source>
        <dbReference type="Proteomes" id="UP000178651"/>
    </source>
</evidence>
<evidence type="ECO:0000256" key="1">
    <source>
        <dbReference type="SAM" id="Phobius"/>
    </source>
</evidence>
<dbReference type="AlphaFoldDB" id="A0A1G1YZZ3"/>
<feature type="transmembrane region" description="Helical" evidence="1">
    <location>
        <begin position="49"/>
        <end position="68"/>
    </location>
</feature>
<evidence type="ECO:0000313" key="2">
    <source>
        <dbReference type="EMBL" id="OGY57789.1"/>
    </source>
</evidence>
<keyword evidence="1" id="KW-1133">Transmembrane helix</keyword>
<keyword evidence="1" id="KW-0472">Membrane</keyword>
<feature type="transmembrane region" description="Helical" evidence="1">
    <location>
        <begin position="9"/>
        <end position="29"/>
    </location>
</feature>
<comment type="caution">
    <text evidence="2">The sequence shown here is derived from an EMBL/GenBank/DDBJ whole genome shotgun (WGS) entry which is preliminary data.</text>
</comment>
<keyword evidence="1" id="KW-0812">Transmembrane</keyword>
<proteinExistence type="predicted"/>
<organism evidence="2 3">
    <name type="scientific">Candidatus Colwellbacteria bacterium RIFCSPHIGHO2_02_FULL_43_15</name>
    <dbReference type="NCBI Taxonomy" id="1797686"/>
    <lineage>
        <taxon>Bacteria</taxon>
        <taxon>Candidatus Colwelliibacteriota</taxon>
    </lineage>
</organism>
<protein>
    <recommendedName>
        <fullName evidence="4">DoxX family protein</fullName>
    </recommendedName>
</protein>
<dbReference type="Proteomes" id="UP000178651">
    <property type="component" value="Unassembled WGS sequence"/>
</dbReference>
<gene>
    <name evidence="2" type="ORF">A3D47_02550</name>
</gene>